<dbReference type="EMBL" id="KN818318">
    <property type="protein sequence ID" value="KIL59284.1"/>
    <property type="molecule type" value="Genomic_DNA"/>
</dbReference>
<gene>
    <name evidence="2" type="ORF">M378DRAFT_1012513</name>
</gene>
<evidence type="ECO:0000313" key="3">
    <source>
        <dbReference type="Proteomes" id="UP000054549"/>
    </source>
</evidence>
<reference evidence="2 3" key="1">
    <citation type="submission" date="2014-04" db="EMBL/GenBank/DDBJ databases">
        <title>Evolutionary Origins and Diversification of the Mycorrhizal Mutualists.</title>
        <authorList>
            <consortium name="DOE Joint Genome Institute"/>
            <consortium name="Mycorrhizal Genomics Consortium"/>
            <person name="Kohler A."/>
            <person name="Kuo A."/>
            <person name="Nagy L.G."/>
            <person name="Floudas D."/>
            <person name="Copeland A."/>
            <person name="Barry K.W."/>
            <person name="Cichocki N."/>
            <person name="Veneault-Fourrey C."/>
            <person name="LaButti K."/>
            <person name="Lindquist E.A."/>
            <person name="Lipzen A."/>
            <person name="Lundell T."/>
            <person name="Morin E."/>
            <person name="Murat C."/>
            <person name="Riley R."/>
            <person name="Ohm R."/>
            <person name="Sun H."/>
            <person name="Tunlid A."/>
            <person name="Henrissat B."/>
            <person name="Grigoriev I.V."/>
            <person name="Hibbett D.S."/>
            <person name="Martin F."/>
        </authorList>
    </citation>
    <scope>NUCLEOTIDE SEQUENCE [LARGE SCALE GENOMIC DNA]</scope>
    <source>
        <strain evidence="2 3">Koide BX008</strain>
    </source>
</reference>
<accession>A0A0C2SYQ3</accession>
<dbReference type="Proteomes" id="UP000054549">
    <property type="component" value="Unassembled WGS sequence"/>
</dbReference>
<proteinExistence type="predicted"/>
<name>A0A0C2SYQ3_AMAMK</name>
<feature type="region of interest" description="Disordered" evidence="1">
    <location>
        <begin position="263"/>
        <end position="285"/>
    </location>
</feature>
<dbReference type="HOGENOM" id="CLU_727558_0_0_1"/>
<protein>
    <submittedName>
        <fullName evidence="2">Uncharacterized protein</fullName>
    </submittedName>
</protein>
<dbReference type="AlphaFoldDB" id="A0A0C2SYQ3"/>
<evidence type="ECO:0000256" key="1">
    <source>
        <dbReference type="SAM" id="MobiDB-lite"/>
    </source>
</evidence>
<organism evidence="2 3">
    <name type="scientific">Amanita muscaria (strain Koide BX008)</name>
    <dbReference type="NCBI Taxonomy" id="946122"/>
    <lineage>
        <taxon>Eukaryota</taxon>
        <taxon>Fungi</taxon>
        <taxon>Dikarya</taxon>
        <taxon>Basidiomycota</taxon>
        <taxon>Agaricomycotina</taxon>
        <taxon>Agaricomycetes</taxon>
        <taxon>Agaricomycetidae</taxon>
        <taxon>Agaricales</taxon>
        <taxon>Pluteineae</taxon>
        <taxon>Amanitaceae</taxon>
        <taxon>Amanita</taxon>
    </lineage>
</organism>
<feature type="region of interest" description="Disordered" evidence="1">
    <location>
        <begin position="230"/>
        <end position="249"/>
    </location>
</feature>
<keyword evidence="3" id="KW-1185">Reference proteome</keyword>
<dbReference type="InParanoid" id="A0A0C2SYQ3"/>
<dbReference type="OrthoDB" id="3068759at2759"/>
<evidence type="ECO:0000313" key="2">
    <source>
        <dbReference type="EMBL" id="KIL59284.1"/>
    </source>
</evidence>
<feature type="compositionally biased region" description="Basic residues" evidence="1">
    <location>
        <begin position="276"/>
        <end position="285"/>
    </location>
</feature>
<sequence>MAPEQIGNDALDAPEFWQQNNLNVISEEEYARMLHDLFSQPSMNQSQPLANGSLSLLTDFNAPEGYVKDAQNSNVEDMICSRNGVSSSVNTISGDLFLENGEFSKTPGLYPQFLETPYTNRNIGRTHSLERFNRPPLLSEYPIAPYSDGLDTPLQPHTQDIDPALLLREQIPHTIPHAPGDTGSTVMLGDKIHGSHDRALQSLPDDPSLAASFLSNYEQFRRVNIHNTVDQSQHEPIPACRNPQTTNPDDRFINVHGGTVAGYEEPSRDYSPLTRTRGRPRGRPRMRSHVLLPPISQRSHNFQVQCDWEGRCGAYVKADHASVSRHIRLHIANELFKAMTSVDGAISNVRYMFNPSRSGLGSQFQLDEVKPEVRVRMVLESGKVWAKCLWGTNGCCHGRGELTLEYLPRHVCYMHLGLAKH</sequence>